<comment type="function">
    <text evidence="11">NDH-1 shuttles electrons from NADH, via FMN and iron-sulfur (Fe-S) centers, to quinones in the respiratory chain. The immediate electron acceptor for the enzyme in this species is believed to be ubiquinone. Couples the redox reaction to proton translocation (for every two electrons transferred, four hydrogen ions are translocated across the cytoplasmic membrane), and thus conserves the redox energy in a proton gradient.</text>
</comment>
<dbReference type="GO" id="GO:0005886">
    <property type="term" value="C:plasma membrane"/>
    <property type="evidence" value="ECO:0007669"/>
    <property type="project" value="UniProtKB-SubCell"/>
</dbReference>
<dbReference type="GO" id="GO:0048038">
    <property type="term" value="F:quinone binding"/>
    <property type="evidence" value="ECO:0007669"/>
    <property type="project" value="UniProtKB-KW"/>
</dbReference>
<reference evidence="14" key="1">
    <citation type="submission" date="2013-03" db="EMBL/GenBank/DDBJ databases">
        <title>Genome sequence of Chthonomonas calidirosea, the first sequenced genome from the Armatimonadetes phylum (formally candidate division OP10).</title>
        <authorList>
            <person name="Lee K.C.Y."/>
            <person name="Morgan X.C."/>
            <person name="Dunfield P.F."/>
            <person name="Tamas I."/>
            <person name="Houghton K.M."/>
            <person name="Vyssotski M."/>
            <person name="Ryan J.L.J."/>
            <person name="Lagutin K."/>
            <person name="McDonald I.R."/>
            <person name="Stott M.B."/>
        </authorList>
    </citation>
    <scope>NUCLEOTIDE SEQUENCE [LARGE SCALE GENOMIC DNA]</scope>
    <source>
        <strain evidence="14">DSM 23976 / ICMP 18418 / T49</strain>
    </source>
</reference>
<evidence type="ECO:0000256" key="9">
    <source>
        <dbReference type="ARBA" id="ARBA00023027"/>
    </source>
</evidence>
<evidence type="ECO:0000256" key="5">
    <source>
        <dbReference type="ARBA" id="ARBA00022692"/>
    </source>
</evidence>
<dbReference type="InterPro" id="IPR000440">
    <property type="entry name" value="NADH_UbQ/plastoQ_OxRdtase_su3"/>
</dbReference>
<comment type="similarity">
    <text evidence="2 11 12">Belongs to the complex I subunit 3 family.</text>
</comment>
<dbReference type="PANTHER" id="PTHR11058">
    <property type="entry name" value="NADH-UBIQUINONE OXIDOREDUCTASE CHAIN 3"/>
    <property type="match status" value="1"/>
</dbReference>
<accession>S0EZ93</accession>
<keyword evidence="6 11" id="KW-0874">Quinone</keyword>
<dbReference type="PATRIC" id="fig|1303518.3.peg.1837"/>
<keyword evidence="8 11" id="KW-1133">Transmembrane helix</keyword>
<evidence type="ECO:0000256" key="7">
    <source>
        <dbReference type="ARBA" id="ARBA00022967"/>
    </source>
</evidence>
<keyword evidence="9 11" id="KW-0520">NAD</keyword>
<dbReference type="GO" id="GO:0030964">
    <property type="term" value="C:NADH dehydrogenase complex"/>
    <property type="evidence" value="ECO:0007669"/>
    <property type="project" value="TreeGrafter"/>
</dbReference>
<evidence type="ECO:0000256" key="6">
    <source>
        <dbReference type="ARBA" id="ARBA00022719"/>
    </source>
</evidence>
<dbReference type="InterPro" id="IPR023043">
    <property type="entry name" value="NAD(P)H_OxRDtase_bac/plastid"/>
</dbReference>
<proteinExistence type="inferred from homology"/>
<dbReference type="Pfam" id="PF00507">
    <property type="entry name" value="Oxidored_q4"/>
    <property type="match status" value="1"/>
</dbReference>
<evidence type="ECO:0000313" key="14">
    <source>
        <dbReference type="Proteomes" id="UP000014227"/>
    </source>
</evidence>
<dbReference type="KEGG" id="ccz:CCALI_01777"/>
<dbReference type="Proteomes" id="UP000014227">
    <property type="component" value="Chromosome I"/>
</dbReference>
<dbReference type="PANTHER" id="PTHR11058:SF22">
    <property type="entry name" value="NADH-QUINONE OXIDOREDUCTASE SUBUNIT A"/>
    <property type="match status" value="1"/>
</dbReference>
<evidence type="ECO:0000313" key="13">
    <source>
        <dbReference type="EMBL" id="CCW35590.1"/>
    </source>
</evidence>
<evidence type="ECO:0000256" key="3">
    <source>
        <dbReference type="ARBA" id="ARBA00022448"/>
    </source>
</evidence>
<comment type="subcellular location">
    <subcellularLocation>
        <location evidence="11 12">Cell membrane</location>
        <topology evidence="11 12">Multi-pass membrane protein</topology>
    </subcellularLocation>
    <subcellularLocation>
        <location evidence="1">Membrane</location>
        <topology evidence="1">Multi-pass membrane protein</topology>
    </subcellularLocation>
</comment>
<dbReference type="eggNOG" id="COG0838">
    <property type="taxonomic scope" value="Bacteria"/>
</dbReference>
<keyword evidence="5 11" id="KW-0812">Transmembrane</keyword>
<keyword evidence="3 11" id="KW-0813">Transport</keyword>
<name>S0EZ93_CHTCT</name>
<evidence type="ECO:0000256" key="8">
    <source>
        <dbReference type="ARBA" id="ARBA00022989"/>
    </source>
</evidence>
<dbReference type="RefSeq" id="WP_016483118.1">
    <property type="nucleotide sequence ID" value="NC_021487.1"/>
</dbReference>
<keyword evidence="14" id="KW-1185">Reference proteome</keyword>
<dbReference type="InParanoid" id="S0EZ93"/>
<feature type="transmembrane region" description="Helical" evidence="11">
    <location>
        <begin position="6"/>
        <end position="28"/>
    </location>
</feature>
<dbReference type="AlphaFoldDB" id="S0EZ93"/>
<keyword evidence="4 11" id="KW-1003">Cell membrane</keyword>
<protein>
    <recommendedName>
        <fullName evidence="11">NADH-quinone oxidoreductase subunit A</fullName>
        <ecNumber evidence="11">7.1.1.-</ecNumber>
    </recommendedName>
    <alternativeName>
        <fullName evidence="11">NADH dehydrogenase I subunit A</fullName>
    </alternativeName>
    <alternativeName>
        <fullName evidence="11">NDH-1 subunit A</fullName>
    </alternativeName>
    <alternativeName>
        <fullName evidence="11">NUO1</fullName>
    </alternativeName>
</protein>
<dbReference type="InterPro" id="IPR038430">
    <property type="entry name" value="NDAH_ubi_oxred_su3_sf"/>
</dbReference>
<evidence type="ECO:0000256" key="10">
    <source>
        <dbReference type="ARBA" id="ARBA00023136"/>
    </source>
</evidence>
<organism evidence="13 14">
    <name type="scientific">Chthonomonas calidirosea (strain DSM 23976 / ICMP 18418 / T49)</name>
    <dbReference type="NCBI Taxonomy" id="1303518"/>
    <lineage>
        <taxon>Bacteria</taxon>
        <taxon>Bacillati</taxon>
        <taxon>Armatimonadota</taxon>
        <taxon>Chthonomonadia</taxon>
        <taxon>Chthonomonadales</taxon>
        <taxon>Chthonomonadaceae</taxon>
        <taxon>Chthonomonas</taxon>
    </lineage>
</organism>
<sequence>MDSYIPVFVMIVIGALIAFVMVFGSALLGPKKPGAVKASPYECGMTPVGSARERFPIKFYLVAMIFIVFDVETIFLYPWAVNYRHLPYALKAFNYIEMVIFVAILFAGYLYILGKGALDWGEEEAVAEALKRDPIVLAPRPAIRFGNENSGPVDLEKIPVGPRVPVYGASAQELCQPLEQTTVRLLPTGEER</sequence>
<feature type="transmembrane region" description="Helical" evidence="11">
    <location>
        <begin position="59"/>
        <end position="80"/>
    </location>
</feature>
<feature type="transmembrane region" description="Helical" evidence="11">
    <location>
        <begin position="92"/>
        <end position="112"/>
    </location>
</feature>
<comment type="catalytic activity">
    <reaction evidence="11 12">
        <text>a quinone + NADH + 5 H(+)(in) = a quinol + NAD(+) + 4 H(+)(out)</text>
        <dbReference type="Rhea" id="RHEA:57888"/>
        <dbReference type="ChEBI" id="CHEBI:15378"/>
        <dbReference type="ChEBI" id="CHEBI:24646"/>
        <dbReference type="ChEBI" id="CHEBI:57540"/>
        <dbReference type="ChEBI" id="CHEBI:57945"/>
        <dbReference type="ChEBI" id="CHEBI:132124"/>
    </reaction>
</comment>
<evidence type="ECO:0000256" key="2">
    <source>
        <dbReference type="ARBA" id="ARBA00008472"/>
    </source>
</evidence>
<dbReference type="HAMAP" id="MF_01394">
    <property type="entry name" value="NDH1_NuoA"/>
    <property type="match status" value="1"/>
</dbReference>
<dbReference type="EC" id="7.1.1.-" evidence="11"/>
<dbReference type="EMBL" id="HF951689">
    <property type="protein sequence ID" value="CCW35590.1"/>
    <property type="molecule type" value="Genomic_DNA"/>
</dbReference>
<dbReference type="GO" id="GO:0050136">
    <property type="term" value="F:NADH dehydrogenase (quinone) (non-electrogenic) activity"/>
    <property type="evidence" value="ECO:0007669"/>
    <property type="project" value="UniProtKB-UniRule"/>
</dbReference>
<dbReference type="GO" id="GO:0008137">
    <property type="term" value="F:NADH dehydrogenase (ubiquinone) activity"/>
    <property type="evidence" value="ECO:0007669"/>
    <property type="project" value="InterPro"/>
</dbReference>
<evidence type="ECO:0000256" key="1">
    <source>
        <dbReference type="ARBA" id="ARBA00004141"/>
    </source>
</evidence>
<dbReference type="Gene3D" id="1.20.58.1610">
    <property type="entry name" value="NADH:ubiquinone/plastoquinone oxidoreductase, chain 3"/>
    <property type="match status" value="1"/>
</dbReference>
<evidence type="ECO:0000256" key="4">
    <source>
        <dbReference type="ARBA" id="ARBA00022475"/>
    </source>
</evidence>
<dbReference type="HOGENOM" id="CLU_1412957_0_0_0"/>
<gene>
    <name evidence="11" type="primary">nuoA</name>
    <name evidence="13" type="ORF">CCALI_01777</name>
</gene>
<evidence type="ECO:0000256" key="11">
    <source>
        <dbReference type="HAMAP-Rule" id="MF_01394"/>
    </source>
</evidence>
<comment type="subunit">
    <text evidence="11">NDH-1 is composed of 14 different subunits. Subunits NuoA, H, J, K, L, M, N constitute the membrane sector of the complex.</text>
</comment>
<dbReference type="STRING" id="454171.CP488_02315"/>
<keyword evidence="10 11" id="KW-0472">Membrane</keyword>
<keyword evidence="11 13" id="KW-0830">Ubiquinone</keyword>
<evidence type="ECO:0000256" key="12">
    <source>
        <dbReference type="RuleBase" id="RU003639"/>
    </source>
</evidence>
<keyword evidence="7 11" id="KW-1278">Translocase</keyword>